<evidence type="ECO:0000313" key="8">
    <source>
        <dbReference type="Proteomes" id="UP000626180"/>
    </source>
</evidence>
<proteinExistence type="predicted"/>
<dbReference type="PANTHER" id="PTHR11236:SF50">
    <property type="entry name" value="AMINODEOXYCHORISMATE SYNTHASE COMPONENT 1"/>
    <property type="match status" value="1"/>
</dbReference>
<gene>
    <name evidence="6" type="primary">pabB</name>
    <name evidence="5" type="ORF">IRZ65_22365</name>
    <name evidence="6" type="ORF">NCTC11842_03134</name>
</gene>
<dbReference type="EMBL" id="UAUF01000013">
    <property type="protein sequence ID" value="SPZ09560.1"/>
    <property type="molecule type" value="Genomic_DNA"/>
</dbReference>
<dbReference type="Gene3D" id="3.60.120.10">
    <property type="entry name" value="Anthranilate synthase"/>
    <property type="match status" value="1"/>
</dbReference>
<accession>A0A2X2ESK0</accession>
<evidence type="ECO:0000313" key="6">
    <source>
        <dbReference type="EMBL" id="SPZ09560.1"/>
    </source>
</evidence>
<evidence type="ECO:0000256" key="1">
    <source>
        <dbReference type="ARBA" id="ARBA00013139"/>
    </source>
</evidence>
<evidence type="ECO:0000313" key="7">
    <source>
        <dbReference type="Proteomes" id="UP000250443"/>
    </source>
</evidence>
<dbReference type="EC" id="2.6.1.85" evidence="1"/>
<dbReference type="Pfam" id="PF04715">
    <property type="entry name" value="Anth_synt_I_N"/>
    <property type="match status" value="1"/>
</dbReference>
<feature type="domain" description="Chorismate-utilising enzyme C-terminal" evidence="3">
    <location>
        <begin position="183"/>
        <end position="436"/>
    </location>
</feature>
<sequence>MLTCTLYPLDYQADPGDFFERIRNAEGAVLLDSGRPTATRGRYDLLSAWPLEQLAPLPEESGHSFFARLRHALGRLGAAQLPTEVDLPFAGGVMGYLSYDFGRQLERLPAQAQDDLMLPEARLGLYGWALISDHERQTSQLVFHPVLNAAERSRLIDLFTSPVTPSQDQTFCLKIPFQANVTKERYREQIERTQAYINAGDCYQINFTQRFQAPCSGSDWQAYRTLRAACPTPFSGYMPIQGGAILSHSPERFIQVHDGRVETRPIKGTRPRSLDPVRDAALADELLASPKDRAENVMIVDLLRNDLGRSCRIGSVKVPELFTLESYPNVHHLVSSVRGELASGCDVFDLLAGSFPGGSITGAPKIRAMEIIDELEPTRRSIYCGSLLYIDVRGEMDSSIAIRSVLIKDGMASCWGGGAIVRDSEWQDEYEESIAKVRVLLNTLEMHSLTDAATSCSPDGALLPCSS</sequence>
<dbReference type="InterPro" id="IPR019999">
    <property type="entry name" value="Anth_synth_I-like"/>
</dbReference>
<dbReference type="EMBL" id="JADMCD010000017">
    <property type="protein sequence ID" value="MBF8643412.1"/>
    <property type="molecule type" value="Genomic_DNA"/>
</dbReference>
<dbReference type="Pfam" id="PF00425">
    <property type="entry name" value="Chorismate_bind"/>
    <property type="match status" value="1"/>
</dbReference>
<dbReference type="PANTHER" id="PTHR11236">
    <property type="entry name" value="AMINOBENZOATE/ANTHRANILATE SYNTHASE"/>
    <property type="match status" value="1"/>
</dbReference>
<dbReference type="InterPro" id="IPR005802">
    <property type="entry name" value="ADC_synth_comp_1"/>
</dbReference>
<dbReference type="RefSeq" id="WP_010797786.1">
    <property type="nucleotide sequence ID" value="NZ_FQYS01000017.1"/>
</dbReference>
<dbReference type="Proteomes" id="UP000626180">
    <property type="component" value="Unassembled WGS sequence"/>
</dbReference>
<dbReference type="AlphaFoldDB" id="A0A2X2ESK0"/>
<dbReference type="PRINTS" id="PR00095">
    <property type="entry name" value="ANTSNTHASEI"/>
</dbReference>
<keyword evidence="2 6" id="KW-0808">Transferase</keyword>
<dbReference type="SUPFAM" id="SSF56322">
    <property type="entry name" value="ADC synthase"/>
    <property type="match status" value="1"/>
</dbReference>
<keyword evidence="6" id="KW-0032">Aminotransferase</keyword>
<evidence type="ECO:0000259" key="4">
    <source>
        <dbReference type="Pfam" id="PF04715"/>
    </source>
</evidence>
<dbReference type="GO" id="GO:0046820">
    <property type="term" value="F:4-amino-4-deoxychorismate synthase activity"/>
    <property type="evidence" value="ECO:0007669"/>
    <property type="project" value="UniProtKB-EC"/>
</dbReference>
<keyword evidence="8" id="KW-1185">Reference proteome</keyword>
<evidence type="ECO:0000259" key="3">
    <source>
        <dbReference type="Pfam" id="PF00425"/>
    </source>
</evidence>
<dbReference type="Proteomes" id="UP000250443">
    <property type="component" value="Unassembled WGS sequence"/>
</dbReference>
<evidence type="ECO:0000313" key="5">
    <source>
        <dbReference type="EMBL" id="MBF8643412.1"/>
    </source>
</evidence>
<evidence type="ECO:0000256" key="2">
    <source>
        <dbReference type="ARBA" id="ARBA00022679"/>
    </source>
</evidence>
<protein>
    <recommendedName>
        <fullName evidence="1">aminodeoxychorismate synthase</fullName>
        <ecNumber evidence="1">2.6.1.85</ecNumber>
    </recommendedName>
</protein>
<dbReference type="GO" id="GO:0009396">
    <property type="term" value="P:folic acid-containing compound biosynthetic process"/>
    <property type="evidence" value="ECO:0007669"/>
    <property type="project" value="InterPro"/>
</dbReference>
<dbReference type="InterPro" id="IPR006805">
    <property type="entry name" value="Anth_synth_I_N"/>
</dbReference>
<name>A0A2X2ESK0_PSELU</name>
<dbReference type="InterPro" id="IPR005801">
    <property type="entry name" value="ADC_synthase"/>
</dbReference>
<dbReference type="NCBIfam" id="TIGR00553">
    <property type="entry name" value="pabB"/>
    <property type="match status" value="1"/>
</dbReference>
<reference evidence="6 7" key="1">
    <citation type="submission" date="2018-06" db="EMBL/GenBank/DDBJ databases">
        <authorList>
            <consortium name="Pathogen Informatics"/>
            <person name="Doyle S."/>
        </authorList>
    </citation>
    <scope>NUCLEOTIDE SEQUENCE [LARGE SCALE GENOMIC DNA]</scope>
    <source>
        <strain evidence="6 7">NCTC11842</strain>
    </source>
</reference>
<dbReference type="GO" id="GO:0000162">
    <property type="term" value="P:L-tryptophan biosynthetic process"/>
    <property type="evidence" value="ECO:0007669"/>
    <property type="project" value="TreeGrafter"/>
</dbReference>
<reference evidence="5 8" key="2">
    <citation type="submission" date="2020-10" db="EMBL/GenBank/DDBJ databases">
        <title>Genome sequences of Pseudomonas isolates.</title>
        <authorList>
            <person name="Wessels L."/>
            <person name="Reich F."/>
            <person name="Hammerl J."/>
        </authorList>
    </citation>
    <scope>NUCLEOTIDE SEQUENCE [LARGE SCALE GENOMIC DNA]</scope>
    <source>
        <strain evidence="5 8">20-MO00624-0</strain>
    </source>
</reference>
<dbReference type="InterPro" id="IPR015890">
    <property type="entry name" value="Chorismate_C"/>
</dbReference>
<organism evidence="6 7">
    <name type="scientific">Pseudomonas luteola</name>
    <dbReference type="NCBI Taxonomy" id="47886"/>
    <lineage>
        <taxon>Bacteria</taxon>
        <taxon>Pseudomonadati</taxon>
        <taxon>Pseudomonadota</taxon>
        <taxon>Gammaproteobacteria</taxon>
        <taxon>Pseudomonadales</taxon>
        <taxon>Pseudomonadaceae</taxon>
        <taxon>Pseudomonas</taxon>
    </lineage>
</organism>
<feature type="domain" description="Anthranilate synthase component I N-terminal" evidence="4">
    <location>
        <begin position="14"/>
        <end position="138"/>
    </location>
</feature>